<keyword evidence="2" id="KW-0479">Metal-binding</keyword>
<dbReference type="Gene3D" id="2.60.40.420">
    <property type="entry name" value="Cupredoxins - blue copper proteins"/>
    <property type="match status" value="1"/>
</dbReference>
<evidence type="ECO:0000256" key="7">
    <source>
        <dbReference type="SAM" id="Phobius"/>
    </source>
</evidence>
<dbReference type="GO" id="GO:0005507">
    <property type="term" value="F:copper ion binding"/>
    <property type="evidence" value="ECO:0007669"/>
    <property type="project" value="InterPro"/>
</dbReference>
<evidence type="ECO:0000256" key="6">
    <source>
        <dbReference type="ARBA" id="ARBA00047816"/>
    </source>
</evidence>
<evidence type="ECO:0000259" key="8">
    <source>
        <dbReference type="PROSITE" id="PS50857"/>
    </source>
</evidence>
<feature type="transmembrane region" description="Helical" evidence="7">
    <location>
        <begin position="9"/>
        <end position="30"/>
    </location>
</feature>
<comment type="subcellular location">
    <subcellularLocation>
        <location evidence="1">Cell envelope</location>
    </subcellularLocation>
</comment>
<keyword evidence="7" id="KW-0472">Membrane</keyword>
<dbReference type="OrthoDB" id="9773456at2"/>
<keyword evidence="3" id="KW-0186">Copper</keyword>
<proteinExistence type="predicted"/>
<accession>A0A1Q2KZD1</accession>
<keyword evidence="7" id="KW-1133">Transmembrane helix</keyword>
<feature type="domain" description="Cytochrome oxidase subunit II copper A binding" evidence="8">
    <location>
        <begin position="55"/>
        <end position="163"/>
    </location>
</feature>
<reference evidence="9 10" key="1">
    <citation type="submission" date="2017-02" db="EMBL/GenBank/DDBJ databases">
        <title>The complete genomic sequence of a novel cold adapted crude oil-degrading bacterium Planococcus qaidamina Y42.</title>
        <authorList>
            <person name="Yang R."/>
        </authorList>
    </citation>
    <scope>NUCLEOTIDE SEQUENCE [LARGE SCALE GENOMIC DNA]</scope>
    <source>
        <strain evidence="9 10">Y42</strain>
    </source>
</reference>
<dbReference type="InterPro" id="IPR001505">
    <property type="entry name" value="Copper_CuA"/>
</dbReference>
<dbReference type="GO" id="GO:0004129">
    <property type="term" value="F:cytochrome-c oxidase activity"/>
    <property type="evidence" value="ECO:0007669"/>
    <property type="project" value="UniProtKB-EC"/>
</dbReference>
<dbReference type="InterPro" id="IPR002429">
    <property type="entry name" value="CcO_II-like_C"/>
</dbReference>
<dbReference type="RefSeq" id="WP_077589457.1">
    <property type="nucleotide sequence ID" value="NZ_CP019640.1"/>
</dbReference>
<evidence type="ECO:0000313" key="10">
    <source>
        <dbReference type="Proteomes" id="UP000188184"/>
    </source>
</evidence>
<dbReference type="InterPro" id="IPR034214">
    <property type="entry name" value="Ba3_CcO_II_C"/>
</dbReference>
<dbReference type="PROSITE" id="PS00078">
    <property type="entry name" value="COX2"/>
    <property type="match status" value="1"/>
</dbReference>
<keyword evidence="10" id="KW-1185">Reference proteome</keyword>
<dbReference type="Proteomes" id="UP000188184">
    <property type="component" value="Chromosome"/>
</dbReference>
<name>A0A1Q2KZD1_9BACL</name>
<organism evidence="9 10">
    <name type="scientific">Planococcus lenghuensis</name>
    <dbReference type="NCBI Taxonomy" id="2213202"/>
    <lineage>
        <taxon>Bacteria</taxon>
        <taxon>Bacillati</taxon>
        <taxon>Bacillota</taxon>
        <taxon>Bacilli</taxon>
        <taxon>Bacillales</taxon>
        <taxon>Caryophanaceae</taxon>
        <taxon>Planococcus</taxon>
    </lineage>
</organism>
<evidence type="ECO:0000256" key="5">
    <source>
        <dbReference type="ARBA" id="ARBA00031399"/>
    </source>
</evidence>
<sequence length="163" mass="18082">MHIHKYEKWWLTFGITCLVVFLTVLGISAFHAGAHPPSAQVYINQEHVDEIAPFDNPGVHKVEGKEWDYEVVVVASAFMFSPMEYEVPLGSKVKFIATTKDVVHGFQIAGTNINMMLEPGYVSEFVTIVDKPGEYLVLCNEYCGVGHTAMASKLKVVDSNAES</sequence>
<protein>
    <recommendedName>
        <fullName evidence="5">Cytochrome aa3 subunit 2</fullName>
    </recommendedName>
</protein>
<evidence type="ECO:0000256" key="4">
    <source>
        <dbReference type="ARBA" id="ARBA00024688"/>
    </source>
</evidence>
<evidence type="ECO:0000256" key="3">
    <source>
        <dbReference type="ARBA" id="ARBA00023008"/>
    </source>
</evidence>
<dbReference type="InterPro" id="IPR008972">
    <property type="entry name" value="Cupredoxin"/>
</dbReference>
<dbReference type="GO" id="GO:0030313">
    <property type="term" value="C:cell envelope"/>
    <property type="evidence" value="ECO:0007669"/>
    <property type="project" value="UniProtKB-SubCell"/>
</dbReference>
<dbReference type="PANTHER" id="PTHR42838">
    <property type="entry name" value="CYTOCHROME C OXIDASE SUBUNIT II"/>
    <property type="match status" value="1"/>
</dbReference>
<dbReference type="Pfam" id="PF00116">
    <property type="entry name" value="COX2"/>
    <property type="match status" value="1"/>
</dbReference>
<dbReference type="PANTHER" id="PTHR42838:SF2">
    <property type="entry name" value="NITROUS-OXIDE REDUCTASE"/>
    <property type="match status" value="1"/>
</dbReference>
<dbReference type="GO" id="GO:0016020">
    <property type="term" value="C:membrane"/>
    <property type="evidence" value="ECO:0007669"/>
    <property type="project" value="InterPro"/>
</dbReference>
<dbReference type="PROSITE" id="PS50857">
    <property type="entry name" value="COX2_CUA"/>
    <property type="match status" value="1"/>
</dbReference>
<dbReference type="InterPro" id="IPR051403">
    <property type="entry name" value="NosZ/Cyto_c_oxidase_sub2"/>
</dbReference>
<dbReference type="EMBL" id="CP019640">
    <property type="protein sequence ID" value="AQQ53559.1"/>
    <property type="molecule type" value="Genomic_DNA"/>
</dbReference>
<keyword evidence="7" id="KW-0812">Transmembrane</keyword>
<evidence type="ECO:0000256" key="2">
    <source>
        <dbReference type="ARBA" id="ARBA00022723"/>
    </source>
</evidence>
<dbReference type="AlphaFoldDB" id="A0A1Q2KZD1"/>
<evidence type="ECO:0000313" key="9">
    <source>
        <dbReference type="EMBL" id="AQQ53559.1"/>
    </source>
</evidence>
<dbReference type="SUPFAM" id="SSF49503">
    <property type="entry name" value="Cupredoxins"/>
    <property type="match status" value="1"/>
</dbReference>
<evidence type="ECO:0000256" key="1">
    <source>
        <dbReference type="ARBA" id="ARBA00004196"/>
    </source>
</evidence>
<comment type="catalytic activity">
    <reaction evidence="6">
        <text>4 Fe(II)-[cytochrome c] + O2 + 8 H(+)(in) = 4 Fe(III)-[cytochrome c] + 2 H2O + 4 H(+)(out)</text>
        <dbReference type="Rhea" id="RHEA:11436"/>
        <dbReference type="Rhea" id="RHEA-COMP:10350"/>
        <dbReference type="Rhea" id="RHEA-COMP:14399"/>
        <dbReference type="ChEBI" id="CHEBI:15377"/>
        <dbReference type="ChEBI" id="CHEBI:15378"/>
        <dbReference type="ChEBI" id="CHEBI:15379"/>
        <dbReference type="ChEBI" id="CHEBI:29033"/>
        <dbReference type="ChEBI" id="CHEBI:29034"/>
        <dbReference type="EC" id="7.1.1.9"/>
    </reaction>
</comment>
<comment type="function">
    <text evidence="4">Subunits I and II form the functional core of the enzyme complex. Electrons originating in cytochrome c are transferred via heme a and Cu(A) to the binuclear center formed by heme a3 and Cu(B).</text>
</comment>
<dbReference type="CDD" id="cd13913">
    <property type="entry name" value="ba3_CcO_II_C"/>
    <property type="match status" value="1"/>
</dbReference>
<gene>
    <name evidence="9" type="ORF">B0X71_11065</name>
</gene>
<dbReference type="KEGG" id="pmar:B0X71_11065"/>